<dbReference type="AlphaFoldDB" id="A0A2H0RAZ4"/>
<feature type="domain" description="Enolase C-terminal TIM barrel" evidence="10">
    <location>
        <begin position="132"/>
        <end position="369"/>
    </location>
</feature>
<dbReference type="GO" id="GO:0000015">
    <property type="term" value="C:phosphopyruvate hydratase complex"/>
    <property type="evidence" value="ECO:0007669"/>
    <property type="project" value="InterPro"/>
</dbReference>
<dbReference type="InterPro" id="IPR020810">
    <property type="entry name" value="Enolase_C"/>
</dbReference>
<evidence type="ECO:0000256" key="7">
    <source>
        <dbReference type="ARBA" id="ARBA00022842"/>
    </source>
</evidence>
<comment type="pathway">
    <text evidence="2">Carbohydrate degradation; glycolysis; pyruvate from D-glyceraldehyde 3-phosphate: step 4/5.</text>
</comment>
<dbReference type="Pfam" id="PF00113">
    <property type="entry name" value="Enolase_C"/>
    <property type="match status" value="1"/>
</dbReference>
<evidence type="ECO:0000313" key="13">
    <source>
        <dbReference type="Proteomes" id="UP000230214"/>
    </source>
</evidence>
<reference evidence="12 13" key="1">
    <citation type="submission" date="2017-09" db="EMBL/GenBank/DDBJ databases">
        <title>Depth-based differentiation of microbial function through sediment-hosted aquifers and enrichment of novel symbionts in the deep terrestrial subsurface.</title>
        <authorList>
            <person name="Probst A.J."/>
            <person name="Ladd B."/>
            <person name="Jarett J.K."/>
            <person name="Geller-Mcgrath D.E."/>
            <person name="Sieber C.M."/>
            <person name="Emerson J.B."/>
            <person name="Anantharaman K."/>
            <person name="Thomas B.C."/>
            <person name="Malmstrom R."/>
            <person name="Stieglmeier M."/>
            <person name="Klingl A."/>
            <person name="Woyke T."/>
            <person name="Ryan C.M."/>
            <person name="Banfield J.F."/>
        </authorList>
    </citation>
    <scope>NUCLEOTIDE SEQUENCE [LARGE SCALE GENOMIC DNA]</scope>
    <source>
        <strain evidence="12">CG10_big_fil_rev_8_21_14_0_10_32_10</strain>
    </source>
</reference>
<dbReference type="InterPro" id="IPR000941">
    <property type="entry name" value="Enolase"/>
</dbReference>
<evidence type="ECO:0000256" key="8">
    <source>
        <dbReference type="ARBA" id="ARBA00023152"/>
    </source>
</evidence>
<dbReference type="InterPro" id="IPR029017">
    <property type="entry name" value="Enolase-like_N"/>
</dbReference>
<dbReference type="UniPathway" id="UPA00109">
    <property type="reaction ID" value="UER00187"/>
</dbReference>
<evidence type="ECO:0000256" key="2">
    <source>
        <dbReference type="ARBA" id="ARBA00005031"/>
    </source>
</evidence>
<dbReference type="EC" id="4.2.1.11" evidence="4"/>
<dbReference type="SMART" id="SM01192">
    <property type="entry name" value="Enolase_C"/>
    <property type="match status" value="1"/>
</dbReference>
<dbReference type="PANTHER" id="PTHR11902:SF1">
    <property type="entry name" value="ENOLASE"/>
    <property type="match status" value="1"/>
</dbReference>
<dbReference type="PANTHER" id="PTHR11902">
    <property type="entry name" value="ENOLASE"/>
    <property type="match status" value="1"/>
</dbReference>
<evidence type="ECO:0000256" key="1">
    <source>
        <dbReference type="ARBA" id="ARBA00001946"/>
    </source>
</evidence>
<proteinExistence type="inferred from homology"/>
<evidence type="ECO:0000256" key="6">
    <source>
        <dbReference type="ARBA" id="ARBA00022525"/>
    </source>
</evidence>
<evidence type="ECO:0000259" key="10">
    <source>
        <dbReference type="SMART" id="SM01192"/>
    </source>
</evidence>
<evidence type="ECO:0000256" key="9">
    <source>
        <dbReference type="ARBA" id="ARBA00023239"/>
    </source>
</evidence>
<dbReference type="InterPro" id="IPR020809">
    <property type="entry name" value="Enolase_CS"/>
</dbReference>
<sequence>MIINNIKISKILNSLGNWTIEVTILTDKCSQSASVPQGESTGKYEAKYVTVEKAIQNLAKITPHLIGTNFESIEDFDSKLLNLDGTSNKQKLGANLILALSIATTKSFAHYNNKEAFEFISEHFGFTKKIPEFSLLIFEGGKHGSNYLTIQEFMLITSGIEDSLKILDTYKKYLTDNHMFVGYGLEGAFTSSQLHDIQVLDLFKSLTPENKIALDIAESSREGEMLDFSAIMDKYNIFSIEDPKQEEDYPGWKNFYDTYGEKVLVVADDLTTTNATLIQNSQKEQLANAVIIKPNQVGSITETIKAVKVAREKNWKIVVSHRSGDTNDDFISDLSVGIGAEYVKFGSIQRGERVAKFNRILQIEKLLNS</sequence>
<dbReference type="Gene3D" id="3.20.20.120">
    <property type="entry name" value="Enolase-like C-terminal domain"/>
    <property type="match status" value="2"/>
</dbReference>
<dbReference type="Pfam" id="PF03952">
    <property type="entry name" value="Enolase_N"/>
    <property type="match status" value="1"/>
</dbReference>
<evidence type="ECO:0000313" key="12">
    <source>
        <dbReference type="EMBL" id="PIR43630.1"/>
    </source>
</evidence>
<dbReference type="InterPro" id="IPR020811">
    <property type="entry name" value="Enolase_N"/>
</dbReference>
<organism evidence="12 13">
    <name type="scientific">candidate division WWE3 bacterium CG10_big_fil_rev_8_21_14_0_10_32_10</name>
    <dbReference type="NCBI Taxonomy" id="1975090"/>
    <lineage>
        <taxon>Bacteria</taxon>
        <taxon>Katanobacteria</taxon>
    </lineage>
</organism>
<dbReference type="GO" id="GO:0000287">
    <property type="term" value="F:magnesium ion binding"/>
    <property type="evidence" value="ECO:0007669"/>
    <property type="project" value="InterPro"/>
</dbReference>
<comment type="similarity">
    <text evidence="3">Belongs to the enolase family.</text>
</comment>
<dbReference type="PROSITE" id="PS00164">
    <property type="entry name" value="ENOLASE"/>
    <property type="match status" value="1"/>
</dbReference>
<accession>A0A2H0RAZ4</accession>
<evidence type="ECO:0000256" key="5">
    <source>
        <dbReference type="ARBA" id="ARBA00017068"/>
    </source>
</evidence>
<dbReference type="SUPFAM" id="SSF51604">
    <property type="entry name" value="Enolase C-terminal domain-like"/>
    <property type="match status" value="1"/>
</dbReference>
<dbReference type="SMART" id="SM01193">
    <property type="entry name" value="Enolase_N"/>
    <property type="match status" value="1"/>
</dbReference>
<keyword evidence="7" id="KW-0460">Magnesium</keyword>
<evidence type="ECO:0000256" key="4">
    <source>
        <dbReference type="ARBA" id="ARBA00012058"/>
    </source>
</evidence>
<dbReference type="Proteomes" id="UP000230214">
    <property type="component" value="Unassembled WGS sequence"/>
</dbReference>
<name>A0A2H0RAZ4_UNCKA</name>
<evidence type="ECO:0000259" key="11">
    <source>
        <dbReference type="SMART" id="SM01193"/>
    </source>
</evidence>
<comment type="caution">
    <text evidence="12">The sequence shown here is derived from an EMBL/GenBank/DDBJ whole genome shotgun (WGS) entry which is preliminary data.</text>
</comment>
<protein>
    <recommendedName>
        <fullName evidence="5">Enolase</fullName>
        <ecNumber evidence="4">4.2.1.11</ecNumber>
    </recommendedName>
</protein>
<dbReference type="GO" id="GO:0004634">
    <property type="term" value="F:phosphopyruvate hydratase activity"/>
    <property type="evidence" value="ECO:0007669"/>
    <property type="project" value="UniProtKB-EC"/>
</dbReference>
<dbReference type="PRINTS" id="PR00148">
    <property type="entry name" value="ENOLASE"/>
</dbReference>
<evidence type="ECO:0000256" key="3">
    <source>
        <dbReference type="ARBA" id="ARBA00009604"/>
    </source>
</evidence>
<dbReference type="GO" id="GO:0006096">
    <property type="term" value="P:glycolytic process"/>
    <property type="evidence" value="ECO:0007669"/>
    <property type="project" value="UniProtKB-UniPathway"/>
</dbReference>
<keyword evidence="6" id="KW-0964">Secreted</keyword>
<dbReference type="InterPro" id="IPR036849">
    <property type="entry name" value="Enolase-like_C_sf"/>
</dbReference>
<gene>
    <name evidence="12" type="ORF">COV24_01730</name>
</gene>
<dbReference type="EMBL" id="PCXU01000016">
    <property type="protein sequence ID" value="PIR43630.1"/>
    <property type="molecule type" value="Genomic_DNA"/>
</dbReference>
<comment type="cofactor">
    <cofactor evidence="1">
        <name>Mg(2+)</name>
        <dbReference type="ChEBI" id="CHEBI:18420"/>
    </cofactor>
</comment>
<keyword evidence="8" id="KW-0324">Glycolysis</keyword>
<keyword evidence="9" id="KW-0456">Lyase</keyword>
<dbReference type="SUPFAM" id="SSF54826">
    <property type="entry name" value="Enolase N-terminal domain-like"/>
    <property type="match status" value="1"/>
</dbReference>
<dbReference type="Gene3D" id="3.30.390.10">
    <property type="entry name" value="Enolase-like, N-terminal domain"/>
    <property type="match status" value="1"/>
</dbReference>
<feature type="domain" description="Enolase N-terminal" evidence="11">
    <location>
        <begin position="3"/>
        <end position="120"/>
    </location>
</feature>